<dbReference type="PATRIC" id="fig|1622118.3.peg.765"/>
<keyword evidence="4" id="KW-1185">Reference proteome</keyword>
<accession>A0A109RN33</accession>
<keyword evidence="3" id="KW-0132">Cell division</keyword>
<evidence type="ECO:0000313" key="4">
    <source>
        <dbReference type="Proteomes" id="UP000059672"/>
    </source>
</evidence>
<dbReference type="AlphaFoldDB" id="A0A109RN33"/>
<reference evidence="4" key="1">
    <citation type="submission" date="2015-12" db="EMBL/GenBank/DDBJ databases">
        <title>Complete genome sequence of Lutibacter profundus strain LP1.</title>
        <authorList>
            <person name="Wissuwa J."/>
            <person name="Le Moine Bauer S."/>
            <person name="Stokke R."/>
            <person name="Dahle H."/>
            <person name="Steen I.H."/>
        </authorList>
    </citation>
    <scope>NUCLEOTIDE SEQUENCE [LARGE SCALE GENOMIC DNA]</scope>
    <source>
        <strain evidence="4">LP1</strain>
    </source>
</reference>
<keyword evidence="1" id="KW-0472">Membrane</keyword>
<keyword evidence="1" id="KW-1133">Transmembrane helix</keyword>
<dbReference type="RefSeq" id="WP_068206357.1">
    <property type="nucleotide sequence ID" value="NZ_CP013355.1"/>
</dbReference>
<gene>
    <name evidence="3" type="ORF">Lupro_03610</name>
</gene>
<dbReference type="Pfam" id="PF01882">
    <property type="entry name" value="DUF58"/>
    <property type="match status" value="1"/>
</dbReference>
<dbReference type="SUPFAM" id="SSF53300">
    <property type="entry name" value="vWA-like"/>
    <property type="match status" value="1"/>
</dbReference>
<dbReference type="OrthoDB" id="845740at2"/>
<keyword evidence="1" id="KW-0812">Transmembrane</keyword>
<organism evidence="3 4">
    <name type="scientific">Lutibacter profundi</name>
    <dbReference type="NCBI Taxonomy" id="1622118"/>
    <lineage>
        <taxon>Bacteria</taxon>
        <taxon>Pseudomonadati</taxon>
        <taxon>Bacteroidota</taxon>
        <taxon>Flavobacteriia</taxon>
        <taxon>Flavobacteriales</taxon>
        <taxon>Flavobacteriaceae</taxon>
        <taxon>Lutibacter</taxon>
    </lineage>
</organism>
<sequence>MNLIRNLYIHNRFFIYVAVIAITFLVSFWFSILYQVAWLLVVVLIAFFTIDIYVLFKVNKGVEARRILTEKFSNSDENPIPITIQNNYKFRIEASVIDELPFQFQKRDLEEKAFINPKGVWEFEYTVRPVERGAYYFGKLNVYISTVFRIVSRRYMFQDNEMVAVYPSYIQMKKYEFLAMSNHLTEFGLKKIRRIGHTLEFEQIKNYITGDDVRTINWKATAKRSQLMVNQYQDEKSQPIYSIIDLGRVMKMPFEELKLIDYAINATLAFSNIALRKNDKAGLLTFGKRVDAIVAASNKKTHLNTINEALYNINTKYTDSDFGYLYALIKRKITQRSLLILYTNFEHISSLKRQIPFLKAIAKHHLLVVVFFENTALDSLINENAEDLQTIYHKTIAEKFAYEKKLIVKELESKGIYGILTKPQNLTVNVINKYLELKAKGFI</sequence>
<dbReference type="EMBL" id="CP013355">
    <property type="protein sequence ID" value="AMC10392.1"/>
    <property type="molecule type" value="Genomic_DNA"/>
</dbReference>
<evidence type="ECO:0000256" key="1">
    <source>
        <dbReference type="SAM" id="Phobius"/>
    </source>
</evidence>
<dbReference type="InterPro" id="IPR002881">
    <property type="entry name" value="DUF58"/>
</dbReference>
<protein>
    <submittedName>
        <fullName evidence="3">Cell division protein FtsB</fullName>
    </submittedName>
</protein>
<proteinExistence type="predicted"/>
<dbReference type="PANTHER" id="PTHR33608:SF3">
    <property type="entry name" value="SLR2013 PROTEIN"/>
    <property type="match status" value="1"/>
</dbReference>
<evidence type="ECO:0000259" key="2">
    <source>
        <dbReference type="Pfam" id="PF01882"/>
    </source>
</evidence>
<keyword evidence="3" id="KW-0131">Cell cycle</keyword>
<dbReference type="STRING" id="1622118.Lupro_03610"/>
<feature type="transmembrane region" description="Helical" evidence="1">
    <location>
        <begin position="12"/>
        <end position="30"/>
    </location>
</feature>
<dbReference type="InterPro" id="IPR036465">
    <property type="entry name" value="vWFA_dom_sf"/>
</dbReference>
<evidence type="ECO:0000313" key="3">
    <source>
        <dbReference type="EMBL" id="AMC10392.1"/>
    </source>
</evidence>
<dbReference type="KEGG" id="lut:Lupro_03610"/>
<feature type="transmembrane region" description="Helical" evidence="1">
    <location>
        <begin position="36"/>
        <end position="56"/>
    </location>
</feature>
<feature type="domain" description="DUF58" evidence="2">
    <location>
        <begin position="204"/>
        <end position="368"/>
    </location>
</feature>
<reference evidence="3 4" key="2">
    <citation type="journal article" date="2016" name="Int. J. Syst. Evol. Microbiol.">
        <title>Lutibacter profundi sp. nov., isolated from a deep-sea hydrothermal system on the Arctic Mid-Ocean Ridge and emended description of the genus Lutibacter.</title>
        <authorList>
            <person name="Le Moine Bauer S."/>
            <person name="Roalkvam I."/>
            <person name="Steen I.H."/>
            <person name="Dahle H."/>
        </authorList>
    </citation>
    <scope>NUCLEOTIDE SEQUENCE [LARGE SCALE GENOMIC DNA]</scope>
    <source>
        <strain evidence="3 4">LP1</strain>
    </source>
</reference>
<name>A0A109RN33_9FLAO</name>
<dbReference type="PANTHER" id="PTHR33608">
    <property type="entry name" value="BLL2464 PROTEIN"/>
    <property type="match status" value="1"/>
</dbReference>
<dbReference type="Proteomes" id="UP000059672">
    <property type="component" value="Chromosome"/>
</dbReference>
<dbReference type="GO" id="GO:0051301">
    <property type="term" value="P:cell division"/>
    <property type="evidence" value="ECO:0007669"/>
    <property type="project" value="UniProtKB-KW"/>
</dbReference>